<evidence type="ECO:0000256" key="3">
    <source>
        <dbReference type="ARBA" id="ARBA00022771"/>
    </source>
</evidence>
<feature type="domain" description="C2H2-type" evidence="7">
    <location>
        <begin position="288"/>
        <end position="315"/>
    </location>
</feature>
<dbReference type="GO" id="GO:0045944">
    <property type="term" value="P:positive regulation of transcription by RNA polymerase II"/>
    <property type="evidence" value="ECO:0007669"/>
    <property type="project" value="TreeGrafter"/>
</dbReference>
<evidence type="ECO:0000256" key="2">
    <source>
        <dbReference type="ARBA" id="ARBA00022737"/>
    </source>
</evidence>
<feature type="domain" description="C2H2-type" evidence="7">
    <location>
        <begin position="1086"/>
        <end position="1113"/>
    </location>
</feature>
<dbReference type="Proteomes" id="UP000410492">
    <property type="component" value="Unassembled WGS sequence"/>
</dbReference>
<evidence type="ECO:0000259" key="7">
    <source>
        <dbReference type="PROSITE" id="PS50157"/>
    </source>
</evidence>
<dbReference type="OrthoDB" id="6336709at2759"/>
<dbReference type="SUPFAM" id="SSF57667">
    <property type="entry name" value="beta-beta-alpha zinc fingers"/>
    <property type="match status" value="2"/>
</dbReference>
<dbReference type="GO" id="GO:0005634">
    <property type="term" value="C:nucleus"/>
    <property type="evidence" value="ECO:0007669"/>
    <property type="project" value="TreeGrafter"/>
</dbReference>
<dbReference type="InterPro" id="IPR050688">
    <property type="entry name" value="Zinc_finger/UBP_domain"/>
</dbReference>
<keyword evidence="2" id="KW-0677">Repeat</keyword>
<dbReference type="PROSITE" id="PS50157">
    <property type="entry name" value="ZINC_FINGER_C2H2_2"/>
    <property type="match status" value="12"/>
</dbReference>
<gene>
    <name evidence="8" type="ORF">CALMAC_LOCUS3761</name>
</gene>
<feature type="domain" description="C2H2-type" evidence="7">
    <location>
        <begin position="1755"/>
        <end position="1782"/>
    </location>
</feature>
<feature type="domain" description="C2H2-type" evidence="7">
    <location>
        <begin position="1720"/>
        <end position="1743"/>
    </location>
</feature>
<evidence type="ECO:0000313" key="8">
    <source>
        <dbReference type="EMBL" id="VEN39094.1"/>
    </source>
</evidence>
<evidence type="ECO:0000256" key="5">
    <source>
        <dbReference type="PROSITE-ProRule" id="PRU00042"/>
    </source>
</evidence>
<feature type="domain" description="C2H2-type" evidence="7">
    <location>
        <begin position="1189"/>
        <end position="1216"/>
    </location>
</feature>
<dbReference type="PROSITE" id="PS00028">
    <property type="entry name" value="ZINC_FINGER_C2H2_1"/>
    <property type="match status" value="20"/>
</dbReference>
<dbReference type="SMART" id="SM00355">
    <property type="entry name" value="ZnF_C2H2"/>
    <property type="match status" value="44"/>
</dbReference>
<dbReference type="EMBL" id="CAACVG010005267">
    <property type="protein sequence ID" value="VEN39094.1"/>
    <property type="molecule type" value="Genomic_DNA"/>
</dbReference>
<protein>
    <recommendedName>
        <fullName evidence="7">C2H2-type domain-containing protein</fullName>
    </recommendedName>
</protein>
<evidence type="ECO:0000313" key="9">
    <source>
        <dbReference type="Proteomes" id="UP000410492"/>
    </source>
</evidence>
<evidence type="ECO:0000256" key="4">
    <source>
        <dbReference type="ARBA" id="ARBA00022833"/>
    </source>
</evidence>
<keyword evidence="1" id="KW-0479">Metal-binding</keyword>
<dbReference type="PANTHER" id="PTHR24403">
    <property type="entry name" value="ZINC FINGER PROTEIN"/>
    <property type="match status" value="1"/>
</dbReference>
<proteinExistence type="predicted"/>
<name>A0A653BU26_CALMS</name>
<feature type="domain" description="C2H2-type" evidence="7">
    <location>
        <begin position="1652"/>
        <end position="1679"/>
    </location>
</feature>
<feature type="compositionally biased region" description="Polar residues" evidence="6">
    <location>
        <begin position="1118"/>
        <end position="1140"/>
    </location>
</feature>
<sequence length="2062" mass="240585">MEPIDMEKWATFDLDPEVTLANMKTEVFLDDDESDLNTQLYEEVVPQGRILGPEGQVLHNNEEKGLLSCYHCNYSADHKTLLIDHMKAHTNGKHAHMDSTNENIINQPNFVTSKSSRQLRCEGCDATFNRKIYLDKHMLKKHPQFISSVTSKVHGCKICTFKTTVKSDFDTHMRKHSGGRPRPKFRSCIHCNARFSSKASVDDHILRKHPKFSETVTSKIHECKFCIYKTTIITDFKSHMLQHAETKSSYIFSNCNFCEAKFIKKRSLDNHILRNHPNFIELVTSKIYECKICMFKTTIKNGFYAHMKKHPGEKPSDTFRSCIHCNARFSSKALMDDHVLRRHPKSVETVTSKTHECKFCVYKTTIMTEFKRHMLQHAETKSSKFNNCNFCEAKFPKRRSLDNHILRKHPNFIESVTSKIHECKICKFKTTLKGGFYAHMRKHTGEGYPCMHCNALFKSKRAKTGPVEMEKQDLDIEVTLENMKTEVFLDDDEFDPNNTQLHEEVDIKSEDDASLSYDFIFLINTVNVVVLLISHSRRDYKNLTSFDMLFLIDKDKLLNNEMKISLCCEIVPQGKILEQEDQVLHSNEEKGLLSCYYCNYSAEHRTLLIDHMKAHKNGKHAHMDSTNESIINQLKQLRCECCDATFSRKPSLDRHTLSKHPQFISPVTSKIHECKICTYKTTAKRLLDNHMREHSGGKPSYKFKSCMHCNARFATKRAMDYHVLRKHPKFIEMVTSKIHECKFCIYKATNISHINSHMLKHSKTKSNHKISNCNICDKKFVVKRTLDDHILRKHPNFIESVTSKIHECKMCDFKTTSKARLNEHMVLQHAAKADYKLSKCMHCDAEFRSKRTMDRHILKEHPECIESVTSKIHECNLCDFKTVKKGDFKDHMFKHPEARTSCSFSSCNHCEATFRKKRGLDGHILKTHPEFIASIKSPIHQCHLCPYKTIWKYSLDLHIWRHPNGPGVHTCSVCNAEFASRGAVNRHMTNKHKQRLSQLCSSSSGVQKAKIEPVKIEKRDLDPEVTLENMKTEVSTNKYCNDSEKSDLLVGVDCDTFKCRERSETFEELYIKNEIGIDEDTIIKFESCYHCNYSADHKISLIGHMKAHKNERHAHVDSTNGNMIKQPNSVISESSTTNDKPCSKRRRRVTVKQLRCEGCDATFSCKSYLDRHTLKKHPQFTSSITSKIHRCEICTYKTTTKHLFDRHMRKHSGEKPSYKFKICIHCNERFTSKLTMDDHVLRKHPKFIETVTSKKHECKLCTYKTTIITHFKKHMLKHHETNSSYEFSVCNFCEAKFLRKVSLDDHILQKHPNSIESVTYKIHECKMCDFKTTIKISLKGHTLFHHGTNAEYKLSDCRYCNAKFKKKSSLDYHILRKHPEFIGTITSKIYECTFCIYKTIYNTNFKRHMLKHPEAKSNYKFNNCNICEVKFVNKISLDDHILQKHPDSVESITRKIHECKMCNFKTTMSTRFYRHLLHHPEAKQETEFKTTIEKQLHTHMLKHHEARPRDNTIHLDNMKTEVFLDDDKLNITQSYEEVNIKSEDDASLKLALDVVVVDRAKIEPVEMEKWATYDLEQIVTLENMKTEVPFDDDEFDYNINVRQLYPEVGIKSENDESVNFTHDVVVVNSVPLGQILKEEDDILYGNEEKGLLNCYHCNYSADHRISLIDHMKSHMNEKHAYMYSENENIIDQPNSVTTKSSTINDKPFSKSLSFVSSKQLRCEGCDVTFSTKTSLDRHTLRKHPQFISSITSKIRECKICTYKAITKYQFDEHMRKHSGEEPPNKFRSCIHCNARFASKRAMDNHVFRKHPKFIETVTNKIYECKICTYKAITKFQFVRHMRKHSGEKPPTKFISCIHCNARFASKRTVDDHVIRKHPKFVETVTSKIHQCKFCIYKTTVKSCFRKHMQKHGRTNSSYKFNNCNFPEGPLSCYHCNYSADDRTSLIDHTKVHTNGEKPPNKFISCTHCNARFASKRTVDDHVLRKHPKFIETVTSKIYECTFCIYKTTANSSFRRHLQKHGRTMFRKEISCDKISCYMRKKDYPVAIIVITLLTIKPRSSTI</sequence>
<dbReference type="InterPro" id="IPR013087">
    <property type="entry name" value="Znf_C2H2_type"/>
</dbReference>
<dbReference type="Gene3D" id="3.30.160.60">
    <property type="entry name" value="Classic Zinc Finger"/>
    <property type="match status" value="19"/>
</dbReference>
<reference evidence="8 9" key="1">
    <citation type="submission" date="2019-01" db="EMBL/GenBank/DDBJ databases">
        <authorList>
            <person name="Sayadi A."/>
        </authorList>
    </citation>
    <scope>NUCLEOTIDE SEQUENCE [LARGE SCALE GENOMIC DNA]</scope>
</reference>
<dbReference type="PANTHER" id="PTHR24403:SF67">
    <property type="entry name" value="FI01116P-RELATED"/>
    <property type="match status" value="1"/>
</dbReference>
<evidence type="ECO:0000256" key="6">
    <source>
        <dbReference type="SAM" id="MobiDB-lite"/>
    </source>
</evidence>
<feature type="region of interest" description="Disordered" evidence="6">
    <location>
        <begin position="1118"/>
        <end position="1144"/>
    </location>
</feature>
<keyword evidence="9" id="KW-1185">Reference proteome</keyword>
<feature type="domain" description="C2H2-type" evidence="7">
    <location>
        <begin position="1822"/>
        <end position="1849"/>
    </location>
</feature>
<feature type="domain" description="C2H2-type" evidence="7">
    <location>
        <begin position="1930"/>
        <end position="1957"/>
    </location>
</feature>
<dbReference type="GO" id="GO:0008270">
    <property type="term" value="F:zinc ion binding"/>
    <property type="evidence" value="ECO:0007669"/>
    <property type="project" value="UniProtKB-KW"/>
</dbReference>
<dbReference type="InterPro" id="IPR036236">
    <property type="entry name" value="Znf_C2H2_sf"/>
</dbReference>
<keyword evidence="3 5" id="KW-0863">Zinc-finger</keyword>
<feature type="domain" description="C2H2-type" evidence="7">
    <location>
        <begin position="421"/>
        <end position="448"/>
    </location>
</feature>
<organism evidence="8 9">
    <name type="scientific">Callosobruchus maculatus</name>
    <name type="common">Southern cowpea weevil</name>
    <name type="synonym">Pulse bruchid</name>
    <dbReference type="NCBI Taxonomy" id="64391"/>
    <lineage>
        <taxon>Eukaryota</taxon>
        <taxon>Metazoa</taxon>
        <taxon>Ecdysozoa</taxon>
        <taxon>Arthropoda</taxon>
        <taxon>Hexapoda</taxon>
        <taxon>Insecta</taxon>
        <taxon>Pterygota</taxon>
        <taxon>Neoptera</taxon>
        <taxon>Endopterygota</taxon>
        <taxon>Coleoptera</taxon>
        <taxon>Polyphaga</taxon>
        <taxon>Cucujiformia</taxon>
        <taxon>Chrysomeloidea</taxon>
        <taxon>Chrysomelidae</taxon>
        <taxon>Bruchinae</taxon>
        <taxon>Bruchini</taxon>
        <taxon>Callosobruchus</taxon>
    </lineage>
</organism>
<feature type="domain" description="C2H2-type" evidence="7">
    <location>
        <begin position="672"/>
        <end position="699"/>
    </location>
</feature>
<feature type="domain" description="C2H2-type" evidence="7">
    <location>
        <begin position="67"/>
        <end position="94"/>
    </location>
</feature>
<evidence type="ECO:0000256" key="1">
    <source>
        <dbReference type="ARBA" id="ARBA00022723"/>
    </source>
</evidence>
<feature type="domain" description="C2H2-type" evidence="7">
    <location>
        <begin position="154"/>
        <end position="181"/>
    </location>
</feature>
<accession>A0A653BU26</accession>
<keyword evidence="4" id="KW-0862">Zinc</keyword>